<dbReference type="PANTHER" id="PTHR43126:SF1">
    <property type="entry name" value="D-ALANYL-D-ALANINE DIPEPTIDASE"/>
    <property type="match status" value="1"/>
</dbReference>
<dbReference type="CDD" id="cd14840">
    <property type="entry name" value="D-Ala-D-Ala_dipeptidase_Aad"/>
    <property type="match status" value="1"/>
</dbReference>
<dbReference type="EC" id="3.4.13.22" evidence="9 10"/>
<dbReference type="InterPro" id="IPR000755">
    <property type="entry name" value="A_A_dipeptidase"/>
</dbReference>
<dbReference type="OrthoDB" id="9801430at2"/>
<keyword evidence="8 10" id="KW-0961">Cell wall biogenesis/degradation</keyword>
<comment type="similarity">
    <text evidence="9 10">Belongs to the peptidase M15D family.</text>
</comment>
<evidence type="ECO:0000256" key="5">
    <source>
        <dbReference type="ARBA" id="ARBA00022833"/>
    </source>
</evidence>
<dbReference type="STRING" id="536979.SAMN04488055_5802"/>
<dbReference type="GO" id="GO:0008237">
    <property type="term" value="F:metallopeptidase activity"/>
    <property type="evidence" value="ECO:0007669"/>
    <property type="project" value="UniProtKB-KW"/>
</dbReference>
<dbReference type="PIRSF" id="PIRSF026671">
    <property type="entry name" value="AA_dipeptidase"/>
    <property type="match status" value="1"/>
</dbReference>
<dbReference type="GO" id="GO:0008270">
    <property type="term" value="F:zinc ion binding"/>
    <property type="evidence" value="ECO:0007669"/>
    <property type="project" value="UniProtKB-UniRule"/>
</dbReference>
<keyword evidence="12" id="KW-1185">Reference proteome</keyword>
<feature type="site" description="Transition state stabilizer" evidence="9">
    <location>
        <position position="109"/>
    </location>
</feature>
<evidence type="ECO:0000256" key="9">
    <source>
        <dbReference type="HAMAP-Rule" id="MF_01924"/>
    </source>
</evidence>
<evidence type="ECO:0000256" key="3">
    <source>
        <dbReference type="ARBA" id="ARBA00022723"/>
    </source>
</evidence>
<feature type="binding site" evidence="9">
    <location>
        <position position="143"/>
    </location>
    <ligand>
        <name>Zn(2+)</name>
        <dbReference type="ChEBI" id="CHEBI:29105"/>
        <note>catalytic</note>
    </ligand>
</feature>
<comment type="cofactor">
    <cofactor evidence="9">
        <name>Zn(2+)</name>
        <dbReference type="ChEBI" id="CHEBI:29105"/>
    </cofactor>
    <text evidence="9">Binds 1 zinc ion per subunit.</text>
</comment>
<evidence type="ECO:0000313" key="12">
    <source>
        <dbReference type="Proteomes" id="UP000185003"/>
    </source>
</evidence>
<feature type="active site" description="Proton donor/acceptor" evidence="9">
    <location>
        <position position="201"/>
    </location>
</feature>
<dbReference type="SUPFAM" id="SSF55166">
    <property type="entry name" value="Hedgehog/DD-peptidase"/>
    <property type="match status" value="1"/>
</dbReference>
<comment type="function">
    <text evidence="9 10">Catalyzes hydrolysis of the D-alanyl-D-alanine dipeptide.</text>
</comment>
<dbReference type="EMBL" id="FSRA01000002">
    <property type="protein sequence ID" value="SIO55680.1"/>
    <property type="molecule type" value="Genomic_DNA"/>
</dbReference>
<reference evidence="12" key="1">
    <citation type="submission" date="2016-11" db="EMBL/GenBank/DDBJ databases">
        <authorList>
            <person name="Varghese N."/>
            <person name="Submissions S."/>
        </authorList>
    </citation>
    <scope>NUCLEOTIDE SEQUENCE [LARGE SCALE GENOMIC DNA]</scope>
    <source>
        <strain evidence="12">DSM 24787</strain>
    </source>
</reference>
<evidence type="ECO:0000256" key="4">
    <source>
        <dbReference type="ARBA" id="ARBA00022801"/>
    </source>
</evidence>
<keyword evidence="2 9" id="KW-0645">Protease</keyword>
<dbReference type="GO" id="GO:0006508">
    <property type="term" value="P:proteolysis"/>
    <property type="evidence" value="ECO:0007669"/>
    <property type="project" value="UniProtKB-KW"/>
</dbReference>
<organism evidence="11 12">
    <name type="scientific">Chitinophaga niabensis</name>
    <dbReference type="NCBI Taxonomy" id="536979"/>
    <lineage>
        <taxon>Bacteria</taxon>
        <taxon>Pseudomonadati</taxon>
        <taxon>Bacteroidota</taxon>
        <taxon>Chitinophagia</taxon>
        <taxon>Chitinophagales</taxon>
        <taxon>Chitinophagaceae</taxon>
        <taxon>Chitinophaga</taxon>
    </lineage>
</organism>
<protein>
    <recommendedName>
        <fullName evidence="9 10">D-alanyl-D-alanine dipeptidase</fullName>
        <shortName evidence="9 10">D-Ala-D-Ala dipeptidase</shortName>
        <ecNumber evidence="9 10">3.4.13.22</ecNumber>
    </recommendedName>
</protein>
<dbReference type="GO" id="GO:0160237">
    <property type="term" value="F:D-Ala-D-Ala dipeptidase activity"/>
    <property type="evidence" value="ECO:0007669"/>
    <property type="project" value="UniProtKB-EC"/>
</dbReference>
<dbReference type="HAMAP" id="MF_01924">
    <property type="entry name" value="A_A_dipeptidase"/>
    <property type="match status" value="1"/>
</dbReference>
<gene>
    <name evidence="11" type="ORF">SAMN04488055_5802</name>
</gene>
<feature type="binding site" evidence="9">
    <location>
        <position position="136"/>
    </location>
    <ligand>
        <name>Zn(2+)</name>
        <dbReference type="ChEBI" id="CHEBI:29105"/>
        <note>catalytic</note>
    </ligand>
</feature>
<keyword evidence="4 9" id="KW-0378">Hydrolase</keyword>
<dbReference type="InterPro" id="IPR009045">
    <property type="entry name" value="Zn_M74/Hedgehog-like"/>
</dbReference>
<evidence type="ECO:0000256" key="6">
    <source>
        <dbReference type="ARBA" id="ARBA00022997"/>
    </source>
</evidence>
<sequence>MKNIYILCLFLLPWKLSAQEIPLNKHGLPVVNSLQLYKELVKQHKDLRLVKIDDIAQDVRYATANNFTKVQLYPYPVVWLRLPAYQALQALQMVLEPMGVGLKIFDGYRPYRVTEKMWEVMPDDRYAADPKKGSGHNRGIAVDLTLIYLKTGKEFPMGTDYDDLSEKAHHAYAKITDEEKENRVFLRTMMEAHGFVALETEWWHYYLKDAEKYPLMDIWFDELK</sequence>
<dbReference type="Gene3D" id="3.30.1380.10">
    <property type="match status" value="1"/>
</dbReference>
<name>A0A1N6KGL9_9BACT</name>
<keyword evidence="6 9" id="KW-0224">Dipeptidase</keyword>
<evidence type="ECO:0000256" key="7">
    <source>
        <dbReference type="ARBA" id="ARBA00023049"/>
    </source>
</evidence>
<evidence type="ECO:0000256" key="1">
    <source>
        <dbReference type="ARBA" id="ARBA00001362"/>
    </source>
</evidence>
<accession>A0A1N6KGL9</accession>
<evidence type="ECO:0000256" key="2">
    <source>
        <dbReference type="ARBA" id="ARBA00022670"/>
    </source>
</evidence>
<feature type="binding site" evidence="9">
    <location>
        <position position="204"/>
    </location>
    <ligand>
        <name>Zn(2+)</name>
        <dbReference type="ChEBI" id="CHEBI:29105"/>
        <note>catalytic</note>
    </ligand>
</feature>
<dbReference type="PANTHER" id="PTHR43126">
    <property type="entry name" value="D-ALANYL-D-ALANINE DIPEPTIDASE"/>
    <property type="match status" value="1"/>
</dbReference>
<comment type="catalytic activity">
    <reaction evidence="1 9 10">
        <text>D-alanyl-D-alanine + H2O = 2 D-alanine</text>
        <dbReference type="Rhea" id="RHEA:20661"/>
        <dbReference type="ChEBI" id="CHEBI:15377"/>
        <dbReference type="ChEBI" id="CHEBI:57416"/>
        <dbReference type="ChEBI" id="CHEBI:57822"/>
        <dbReference type="EC" id="3.4.13.22"/>
    </reaction>
</comment>
<dbReference type="GO" id="GO:0071555">
    <property type="term" value="P:cell wall organization"/>
    <property type="evidence" value="ECO:0007669"/>
    <property type="project" value="UniProtKB-KW"/>
</dbReference>
<keyword evidence="3 9" id="KW-0479">Metal-binding</keyword>
<evidence type="ECO:0000313" key="11">
    <source>
        <dbReference type="EMBL" id="SIO55680.1"/>
    </source>
</evidence>
<keyword evidence="5 9" id="KW-0862">Zinc</keyword>
<keyword evidence="7 9" id="KW-0482">Metalloprotease</keyword>
<dbReference type="Pfam" id="PF01427">
    <property type="entry name" value="Peptidase_M15"/>
    <property type="match status" value="1"/>
</dbReference>
<dbReference type="AlphaFoldDB" id="A0A1N6KGL9"/>
<evidence type="ECO:0000256" key="8">
    <source>
        <dbReference type="ARBA" id="ARBA00023316"/>
    </source>
</evidence>
<proteinExistence type="inferred from homology"/>
<dbReference type="RefSeq" id="WP_159442366.1">
    <property type="nucleotide sequence ID" value="NZ_FSRA01000002.1"/>
</dbReference>
<evidence type="ECO:0000256" key="10">
    <source>
        <dbReference type="PIRNR" id="PIRNR026671"/>
    </source>
</evidence>
<dbReference type="Proteomes" id="UP000185003">
    <property type="component" value="Unassembled WGS sequence"/>
</dbReference>